<dbReference type="RefSeq" id="WP_012572701.1">
    <property type="nucleotide sequence ID" value="NC_011529.1"/>
</dbReference>
<keyword evidence="3" id="KW-1185">Reference proteome</keyword>
<name>B6YV01_THEON</name>
<accession>B6YV01</accession>
<keyword evidence="1" id="KW-0812">Transmembrane</keyword>
<proteinExistence type="predicted"/>
<dbReference type="Proteomes" id="UP000002727">
    <property type="component" value="Chromosome"/>
</dbReference>
<feature type="transmembrane region" description="Helical" evidence="1">
    <location>
        <begin position="37"/>
        <end position="57"/>
    </location>
</feature>
<keyword evidence="1" id="KW-1133">Transmembrane helix</keyword>
<dbReference type="STRING" id="523850.TON_1739"/>
<feature type="transmembrane region" description="Helical" evidence="1">
    <location>
        <begin position="100"/>
        <end position="115"/>
    </location>
</feature>
<gene>
    <name evidence="2" type="ordered locus">TON_1739</name>
</gene>
<sequence>MLVVDRKLAGVLGGLGNIGVILSIAGLGAVLDPSEVGIGFTLAMVILGIGSVLALMIGLTSLAHHYNIPIKEKTTKFAWATLITYILAMLFLWLKPESSIGAFLVLAFIGLLIWTKKDVYAYTTHVSKIFGIIGAVYRKVAWAINPYAGVDAEIINADGSGYVVINDTRRGRTIIADRETHFLGRLVIAVIGIALAFVAWFTLEPIAWILWGLTGK</sequence>
<dbReference type="PATRIC" id="fig|523850.10.peg.1752"/>
<dbReference type="GeneID" id="7017408"/>
<protein>
    <submittedName>
        <fullName evidence="2">Uncharacterized protein</fullName>
    </submittedName>
</protein>
<keyword evidence="1" id="KW-0472">Membrane</keyword>
<reference evidence="2 3" key="1">
    <citation type="journal article" date="2008" name="J. Bacteriol.">
        <title>The complete genome sequence of Thermococcus onnurineus NA1 reveals a mixed heterotrophic and carboxydotrophic metabolism.</title>
        <authorList>
            <person name="Lee H.S."/>
            <person name="Kang S.G."/>
            <person name="Bae S.S."/>
            <person name="Lim J.K."/>
            <person name="Cho Y."/>
            <person name="Kim Y.J."/>
            <person name="Jeon J.H."/>
            <person name="Cha S.S."/>
            <person name="Kwon K.K."/>
            <person name="Kim H.T."/>
            <person name="Park C.J."/>
            <person name="Lee H.W."/>
            <person name="Kim S.I."/>
            <person name="Chun J."/>
            <person name="Colwell R.R."/>
            <person name="Kim S.J."/>
            <person name="Lee J.H."/>
        </authorList>
    </citation>
    <scope>NUCLEOTIDE SEQUENCE [LARGE SCALE GENOMIC DNA]</scope>
    <source>
        <strain evidence="2 3">NA1</strain>
    </source>
</reference>
<evidence type="ECO:0000313" key="3">
    <source>
        <dbReference type="Proteomes" id="UP000002727"/>
    </source>
</evidence>
<organism evidence="2 3">
    <name type="scientific">Thermococcus onnurineus (strain NA1)</name>
    <dbReference type="NCBI Taxonomy" id="523850"/>
    <lineage>
        <taxon>Archaea</taxon>
        <taxon>Methanobacteriati</taxon>
        <taxon>Methanobacteriota</taxon>
        <taxon>Thermococci</taxon>
        <taxon>Thermococcales</taxon>
        <taxon>Thermococcaceae</taxon>
        <taxon>Thermococcus</taxon>
    </lineage>
</organism>
<dbReference type="HOGENOM" id="CLU_1275392_0_0_2"/>
<dbReference type="AlphaFoldDB" id="B6YV01"/>
<feature type="transmembrane region" description="Helical" evidence="1">
    <location>
        <begin position="77"/>
        <end position="94"/>
    </location>
</feature>
<evidence type="ECO:0000313" key="2">
    <source>
        <dbReference type="EMBL" id="ACJ17229.1"/>
    </source>
</evidence>
<feature type="transmembrane region" description="Helical" evidence="1">
    <location>
        <begin position="182"/>
        <end position="203"/>
    </location>
</feature>
<evidence type="ECO:0000256" key="1">
    <source>
        <dbReference type="SAM" id="Phobius"/>
    </source>
</evidence>
<feature type="transmembrane region" description="Helical" evidence="1">
    <location>
        <begin position="12"/>
        <end position="31"/>
    </location>
</feature>
<dbReference type="KEGG" id="ton:TON_1739"/>
<dbReference type="OrthoDB" id="383764at2157"/>
<dbReference type="EMBL" id="CP000855">
    <property type="protein sequence ID" value="ACJ17229.1"/>
    <property type="molecule type" value="Genomic_DNA"/>
</dbReference>